<dbReference type="EMBL" id="CBSZ010000096">
    <property type="protein sequence ID" value="CDH23561.1"/>
    <property type="molecule type" value="Genomic_DNA"/>
</dbReference>
<organism evidence="1 2">
    <name type="scientific">Xenorhabdus bovienii str. kraussei Becker Underwood</name>
    <dbReference type="NCBI Taxonomy" id="1398204"/>
    <lineage>
        <taxon>Bacteria</taxon>
        <taxon>Pseudomonadati</taxon>
        <taxon>Pseudomonadota</taxon>
        <taxon>Gammaproteobacteria</taxon>
        <taxon>Enterobacterales</taxon>
        <taxon>Morganellaceae</taxon>
        <taxon>Xenorhabdus</taxon>
    </lineage>
</organism>
<name>A0A077PS44_XENBV</name>
<accession>A0A077PS44</accession>
<evidence type="ECO:0000313" key="2">
    <source>
        <dbReference type="Proteomes" id="UP000028493"/>
    </source>
</evidence>
<comment type="caution">
    <text evidence="1">The sequence shown here is derived from an EMBL/GenBank/DDBJ whole genome shotgun (WGS) entry which is preliminary data.</text>
</comment>
<sequence length="38" mass="4695">MMKIRFIAMIARKYLKVIYTLNWSETTPMNRYLMCLIH</sequence>
<evidence type="ECO:0000313" key="1">
    <source>
        <dbReference type="EMBL" id="CDH23561.1"/>
    </source>
</evidence>
<protein>
    <submittedName>
        <fullName evidence="1">Uncharacterized protein</fullName>
    </submittedName>
</protein>
<dbReference type="Proteomes" id="UP000028493">
    <property type="component" value="Unassembled WGS sequence"/>
</dbReference>
<dbReference type="HOGENOM" id="CLU_3335017_0_0_6"/>
<dbReference type="AlphaFoldDB" id="A0A077PS44"/>
<reference evidence="1" key="1">
    <citation type="submission" date="2013-07" db="EMBL/GenBank/DDBJ databases">
        <title>Sub-species coevolution in mutualistic symbiosis.</title>
        <authorList>
            <person name="Murfin K."/>
            <person name="Klassen J."/>
            <person name="Lee M."/>
            <person name="Forst S."/>
            <person name="Stock P."/>
            <person name="Goodrich-Blair H."/>
        </authorList>
    </citation>
    <scope>NUCLEOTIDE SEQUENCE [LARGE SCALE GENOMIC DNA]</scope>
    <source>
        <strain evidence="1">Kraussei Becker Underwood</strain>
    </source>
</reference>
<proteinExistence type="predicted"/>
<gene>
    <name evidence="1" type="ORF">XBKB1_1850015</name>
</gene>